<organism evidence="9">
    <name type="scientific">Thermocrispum agreste</name>
    <dbReference type="NCBI Taxonomy" id="37925"/>
    <lineage>
        <taxon>Bacteria</taxon>
        <taxon>Bacillati</taxon>
        <taxon>Actinomycetota</taxon>
        <taxon>Actinomycetes</taxon>
        <taxon>Pseudonocardiales</taxon>
        <taxon>Pseudonocardiaceae</taxon>
        <taxon>Thermocrispum</taxon>
    </lineage>
</organism>
<dbReference type="SUPFAM" id="SSF51695">
    <property type="entry name" value="PLC-like phosphodiesterases"/>
    <property type="match status" value="1"/>
</dbReference>
<protein>
    <recommendedName>
        <fullName evidence="2">glycerophosphodiester phosphodiesterase</fullName>
        <ecNumber evidence="2">3.1.4.46</ecNumber>
    </recommendedName>
</protein>
<sequence length="376" mass="42146">MFRKWVRRMAVLAGAAGLVVTCGFVVPAAQAESDFATPNSLHVRKDLVIGHRGSSGYRPEHTLASYRLAARMGADYIEPDLVVTKDGVLVARHENEISETTDVAEHPEFADRKTTKTIDGQEITGWFTEDFTLAELKTLRAKERVPDIRQRNTIYDERYTIPTFAEVLKEAKRLSKELGRPIGVYPETKHPTYFRKIGLPIEPRLVAELKKAGLNHPNAKVIVQSFEVSNLKELDRQLRVPLVQLISSTGAPYDFVDSGDPRTYADLITPKGLREIASYADGIGPDKQLVIPWNPDGTLGEPTRLVRDAHRVGLKVHPYTFRAENSFLPADFRSSDNPAHYGRIHEELEVYFDAGVDGVFTDNPDIGVEVRDDEEN</sequence>
<dbReference type="CDD" id="cd08602">
    <property type="entry name" value="GDPD_ScGlpQ1_like"/>
    <property type="match status" value="1"/>
</dbReference>
<evidence type="ECO:0000256" key="7">
    <source>
        <dbReference type="SAM" id="SignalP"/>
    </source>
</evidence>
<dbReference type="GO" id="GO:0006071">
    <property type="term" value="P:glycerol metabolic process"/>
    <property type="evidence" value="ECO:0007669"/>
    <property type="project" value="UniProtKB-KW"/>
</dbReference>
<dbReference type="Gene3D" id="3.20.20.190">
    <property type="entry name" value="Phosphatidylinositol (PI) phosphodiesterase"/>
    <property type="match status" value="1"/>
</dbReference>
<dbReference type="PANTHER" id="PTHR43620:SF7">
    <property type="entry name" value="GLYCEROPHOSPHODIESTER PHOSPHODIESTERASE GDPD5-RELATED"/>
    <property type="match status" value="1"/>
</dbReference>
<keyword evidence="3 7" id="KW-0732">Signal</keyword>
<comment type="catalytic activity">
    <reaction evidence="6">
        <text>a sn-glycero-3-phosphodiester + H2O = an alcohol + sn-glycerol 3-phosphate + H(+)</text>
        <dbReference type="Rhea" id="RHEA:12969"/>
        <dbReference type="ChEBI" id="CHEBI:15377"/>
        <dbReference type="ChEBI" id="CHEBI:15378"/>
        <dbReference type="ChEBI" id="CHEBI:30879"/>
        <dbReference type="ChEBI" id="CHEBI:57597"/>
        <dbReference type="ChEBI" id="CHEBI:83408"/>
        <dbReference type="EC" id="3.1.4.46"/>
    </reaction>
</comment>
<proteinExistence type="inferred from homology"/>
<evidence type="ECO:0000256" key="6">
    <source>
        <dbReference type="ARBA" id="ARBA00047512"/>
    </source>
</evidence>
<evidence type="ECO:0000259" key="8">
    <source>
        <dbReference type="PROSITE" id="PS51704"/>
    </source>
</evidence>
<dbReference type="GO" id="GO:0042597">
    <property type="term" value="C:periplasmic space"/>
    <property type="evidence" value="ECO:0007669"/>
    <property type="project" value="TreeGrafter"/>
</dbReference>
<gene>
    <name evidence="9" type="ORF">DIU77_01455</name>
</gene>
<name>A0A2W4JQD7_9PSEU</name>
<keyword evidence="5" id="KW-0378">Hydrolase</keyword>
<evidence type="ECO:0000256" key="5">
    <source>
        <dbReference type="ARBA" id="ARBA00022801"/>
    </source>
</evidence>
<comment type="caution">
    <text evidence="9">The sequence shown here is derived from an EMBL/GenBank/DDBJ whole genome shotgun (WGS) entry which is preliminary data.</text>
</comment>
<evidence type="ECO:0000313" key="9">
    <source>
        <dbReference type="EMBL" id="PZN01191.1"/>
    </source>
</evidence>
<dbReference type="STRING" id="1111738.GCA_000427905_03678"/>
<evidence type="ECO:0000256" key="2">
    <source>
        <dbReference type="ARBA" id="ARBA00012247"/>
    </source>
</evidence>
<comment type="similarity">
    <text evidence="1">Belongs to the glycerophosphoryl diester phosphodiesterase family.</text>
</comment>
<dbReference type="Pfam" id="PF03009">
    <property type="entry name" value="GDPD"/>
    <property type="match status" value="1"/>
</dbReference>
<keyword evidence="4" id="KW-0319">Glycerol metabolism</keyword>
<dbReference type="EMBL" id="QGUI01000030">
    <property type="protein sequence ID" value="PZN01191.1"/>
    <property type="molecule type" value="Genomic_DNA"/>
</dbReference>
<dbReference type="InterPro" id="IPR030395">
    <property type="entry name" value="GP_PDE_dom"/>
</dbReference>
<feature type="signal peptide" evidence="7">
    <location>
        <begin position="1"/>
        <end position="31"/>
    </location>
</feature>
<evidence type="ECO:0000256" key="1">
    <source>
        <dbReference type="ARBA" id="ARBA00007277"/>
    </source>
</evidence>
<evidence type="ECO:0000256" key="4">
    <source>
        <dbReference type="ARBA" id="ARBA00022798"/>
    </source>
</evidence>
<dbReference type="GO" id="GO:0006629">
    <property type="term" value="P:lipid metabolic process"/>
    <property type="evidence" value="ECO:0007669"/>
    <property type="project" value="InterPro"/>
</dbReference>
<dbReference type="AlphaFoldDB" id="A0A2W4JQD7"/>
<accession>A0A2W4JQD7</accession>
<dbReference type="PROSITE" id="PS51704">
    <property type="entry name" value="GP_PDE"/>
    <property type="match status" value="1"/>
</dbReference>
<feature type="domain" description="GP-PDE" evidence="8">
    <location>
        <begin position="46"/>
        <end position="371"/>
    </location>
</feature>
<dbReference type="PANTHER" id="PTHR43620">
    <property type="entry name" value="GLYCEROPHOSPHORYL DIESTER PHOSPHODIESTERASE"/>
    <property type="match status" value="1"/>
</dbReference>
<dbReference type="InterPro" id="IPR017946">
    <property type="entry name" value="PLC-like_Pdiesterase_TIM-brl"/>
</dbReference>
<dbReference type="EC" id="3.1.4.46" evidence="2"/>
<evidence type="ECO:0000256" key="3">
    <source>
        <dbReference type="ARBA" id="ARBA00022729"/>
    </source>
</evidence>
<feature type="chain" id="PRO_5016154693" description="glycerophosphodiester phosphodiesterase" evidence="7">
    <location>
        <begin position="32"/>
        <end position="376"/>
    </location>
</feature>
<reference evidence="9" key="1">
    <citation type="submission" date="2018-05" db="EMBL/GenBank/DDBJ databases">
        <authorList>
            <person name="Lanie J.A."/>
            <person name="Ng W.-L."/>
            <person name="Kazmierczak K.M."/>
            <person name="Andrzejewski T.M."/>
            <person name="Davidsen T.M."/>
            <person name="Wayne K.J."/>
            <person name="Tettelin H."/>
            <person name="Glass J.I."/>
            <person name="Rusch D."/>
            <person name="Podicherti R."/>
            <person name="Tsui H.-C.T."/>
            <person name="Winkler M.E."/>
        </authorList>
    </citation>
    <scope>NUCLEOTIDE SEQUENCE</scope>
    <source>
        <strain evidence="9">ZC4RG45</strain>
    </source>
</reference>
<dbReference type="GO" id="GO:0008889">
    <property type="term" value="F:glycerophosphodiester phosphodiesterase activity"/>
    <property type="evidence" value="ECO:0007669"/>
    <property type="project" value="UniProtKB-EC"/>
</dbReference>